<evidence type="ECO:0000256" key="1">
    <source>
        <dbReference type="PROSITE-ProRule" id="PRU00175"/>
    </source>
</evidence>
<evidence type="ECO:0000256" key="2">
    <source>
        <dbReference type="SAM" id="MobiDB-lite"/>
    </source>
</evidence>
<dbReference type="SMART" id="SM00184">
    <property type="entry name" value="RING"/>
    <property type="match status" value="1"/>
</dbReference>
<evidence type="ECO:0000313" key="4">
    <source>
        <dbReference type="EMBL" id="GMH31170.1"/>
    </source>
</evidence>
<keyword evidence="1" id="KW-0862">Zinc</keyword>
<accession>A0AAD3Y831</accession>
<keyword evidence="1" id="KW-0863">Zinc-finger</keyword>
<feature type="region of interest" description="Disordered" evidence="2">
    <location>
        <begin position="223"/>
        <end position="260"/>
    </location>
</feature>
<dbReference type="AlphaFoldDB" id="A0AAD3Y831"/>
<dbReference type="EMBL" id="BSYO01000039">
    <property type="protein sequence ID" value="GMH31170.1"/>
    <property type="molecule type" value="Genomic_DNA"/>
</dbReference>
<feature type="compositionally biased region" description="Low complexity" evidence="2">
    <location>
        <begin position="226"/>
        <end position="245"/>
    </location>
</feature>
<protein>
    <recommendedName>
        <fullName evidence="3">RING-type domain-containing protein</fullName>
    </recommendedName>
</protein>
<dbReference type="PANTHER" id="PTHR31150:SF23">
    <property type="entry name" value="MANDELONITRILE LYASE-RELATED"/>
    <property type="match status" value="1"/>
</dbReference>
<dbReference type="PROSITE" id="PS50089">
    <property type="entry name" value="ZF_RING_2"/>
    <property type="match status" value="1"/>
</dbReference>
<evidence type="ECO:0000313" key="5">
    <source>
        <dbReference type="Proteomes" id="UP001279734"/>
    </source>
</evidence>
<dbReference type="InterPro" id="IPR001841">
    <property type="entry name" value="Znf_RING"/>
</dbReference>
<evidence type="ECO:0000259" key="3">
    <source>
        <dbReference type="PROSITE" id="PS50089"/>
    </source>
</evidence>
<gene>
    <name evidence="4" type="ORF">Nepgr_033013</name>
</gene>
<feature type="domain" description="RING-type" evidence="3">
    <location>
        <begin position="265"/>
        <end position="323"/>
    </location>
</feature>
<dbReference type="SUPFAM" id="SSF57850">
    <property type="entry name" value="RING/U-box"/>
    <property type="match status" value="1"/>
</dbReference>
<dbReference type="Gene3D" id="3.30.40.10">
    <property type="entry name" value="Zinc/RING finger domain, C3HC4 (zinc finger)"/>
    <property type="match status" value="1"/>
</dbReference>
<keyword evidence="5" id="KW-1185">Reference proteome</keyword>
<dbReference type="GO" id="GO:0008270">
    <property type="term" value="F:zinc ion binding"/>
    <property type="evidence" value="ECO:0007669"/>
    <property type="project" value="UniProtKB-KW"/>
</dbReference>
<dbReference type="PANTHER" id="PTHR31150">
    <property type="entry name" value="EXPRESSED PROTEIN"/>
    <property type="match status" value="1"/>
</dbReference>
<organism evidence="4 5">
    <name type="scientific">Nepenthes gracilis</name>
    <name type="common">Slender pitcher plant</name>
    <dbReference type="NCBI Taxonomy" id="150966"/>
    <lineage>
        <taxon>Eukaryota</taxon>
        <taxon>Viridiplantae</taxon>
        <taxon>Streptophyta</taxon>
        <taxon>Embryophyta</taxon>
        <taxon>Tracheophyta</taxon>
        <taxon>Spermatophyta</taxon>
        <taxon>Magnoliopsida</taxon>
        <taxon>eudicotyledons</taxon>
        <taxon>Gunneridae</taxon>
        <taxon>Pentapetalae</taxon>
        <taxon>Caryophyllales</taxon>
        <taxon>Nepenthaceae</taxon>
        <taxon>Nepenthes</taxon>
    </lineage>
</organism>
<dbReference type="Proteomes" id="UP001279734">
    <property type="component" value="Unassembled WGS sequence"/>
</dbReference>
<comment type="caution">
    <text evidence="4">The sequence shown here is derived from an EMBL/GenBank/DDBJ whole genome shotgun (WGS) entry which is preliminary data.</text>
</comment>
<dbReference type="InterPro" id="IPR013083">
    <property type="entry name" value="Znf_RING/FYVE/PHD"/>
</dbReference>
<name>A0AAD3Y831_NEPGR</name>
<keyword evidence="1" id="KW-0479">Metal-binding</keyword>
<reference evidence="4" key="1">
    <citation type="submission" date="2023-05" db="EMBL/GenBank/DDBJ databases">
        <title>Nepenthes gracilis genome sequencing.</title>
        <authorList>
            <person name="Fukushima K."/>
        </authorList>
    </citation>
    <scope>NUCLEOTIDE SEQUENCE</scope>
    <source>
        <strain evidence="4">SING2019-196</strain>
    </source>
</reference>
<sequence>MSNPCCPVNLKPLFTGKPLKRMPYGSKAASREQSVGLREPYWQLNTSFSPTPPLWDYRFEYEGLPYGTNDSVQLFGASTSSNSEESQSWLRGNCQPIHQCSASDAARLYFNSPPETSLVQPWIAPPVQEICVDEFETSAKRDPVWGLLPFMPTMEGTFTMPDGGGSTSSHSDDNEYKNTAKLHLSTQHNFLSRRSFISKPIHPLSLPTRTSTKEVSVRTSEYDVMTSQMHGSGSGSSSIESTDTSEPFESENPDRGDQISSDYKCGLCDRLLSQRSLLSSRRIVRSGDLPITGVLSCQHIFHAECLSQTIPKAWRSDPPCPLCFKLEENSPERRVVSPLRNNFIRPRPFAKDRPSRHWGCAQAGDCVEGALPAPQRNSMLLLNPNRMKKDLSLKGNELPGKWSKSGSYPLQLLGERFIGRRPGGCSKMAGASSTKRWLKKA</sequence>
<proteinExistence type="predicted"/>